<proteinExistence type="predicted"/>
<accession>A0A6N2S9X0</accession>
<gene>
    <name evidence="2" type="ORF">AULFYP135_00836</name>
</gene>
<feature type="transmembrane region" description="Helical" evidence="1">
    <location>
        <begin position="140"/>
        <end position="165"/>
    </location>
</feature>
<evidence type="ECO:0000313" key="2">
    <source>
        <dbReference type="EMBL" id="VYS90207.1"/>
    </source>
</evidence>
<feature type="transmembrane region" description="Helical" evidence="1">
    <location>
        <begin position="43"/>
        <end position="64"/>
    </location>
</feature>
<feature type="transmembrane region" description="Helical" evidence="1">
    <location>
        <begin position="12"/>
        <end position="37"/>
    </location>
</feature>
<feature type="transmembrane region" description="Helical" evidence="1">
    <location>
        <begin position="85"/>
        <end position="104"/>
    </location>
</feature>
<keyword evidence="1" id="KW-0812">Transmembrane</keyword>
<dbReference type="EMBL" id="CACRSL010000003">
    <property type="protein sequence ID" value="VYS90207.1"/>
    <property type="molecule type" value="Genomic_DNA"/>
</dbReference>
<dbReference type="AlphaFoldDB" id="A0A6N2S9X0"/>
<organism evidence="2">
    <name type="scientific">uncultured Anaerotruncus sp</name>
    <dbReference type="NCBI Taxonomy" id="905011"/>
    <lineage>
        <taxon>Bacteria</taxon>
        <taxon>Bacillati</taxon>
        <taxon>Bacillota</taxon>
        <taxon>Clostridia</taxon>
        <taxon>Eubacteriales</taxon>
        <taxon>Oscillospiraceae</taxon>
        <taxon>Anaerotruncus</taxon>
        <taxon>environmental samples</taxon>
    </lineage>
</organism>
<reference evidence="2" key="1">
    <citation type="submission" date="2019-11" db="EMBL/GenBank/DDBJ databases">
        <authorList>
            <person name="Feng L."/>
        </authorList>
    </citation>
    <scope>NUCLEOTIDE SEQUENCE</scope>
    <source>
        <strain evidence="2">AundefinedLFYP135</strain>
    </source>
</reference>
<sequence length="183" mass="20197">MNRKKSLFSQGLGLFGVSLFGVFFAAIIVFSLGLLWQGRTSQMVVQTAALLSFCMVVYHSAWAMGEEEGRLSRLEKRPVRSHRGVPVGLVAAVPYFASGLILILSKAGAIPDVAFLYKLFTPQHVFFINWVMPSGYAANASWGAVALVIGFHLCLPVTAWLGYLLGTKEILLLYRLVFRSPKR</sequence>
<keyword evidence="1" id="KW-0472">Membrane</keyword>
<evidence type="ECO:0000256" key="1">
    <source>
        <dbReference type="SAM" id="Phobius"/>
    </source>
</evidence>
<keyword evidence="1" id="KW-1133">Transmembrane helix</keyword>
<name>A0A6N2S9X0_9FIRM</name>
<protein>
    <submittedName>
        <fullName evidence="2">Uncharacterized protein</fullName>
    </submittedName>
</protein>